<feature type="non-terminal residue" evidence="1">
    <location>
        <position position="1"/>
    </location>
</feature>
<protein>
    <recommendedName>
        <fullName evidence="2">Tetratricopeptide repeat protein 30</fullName>
    </recommendedName>
</protein>
<dbReference type="AlphaFoldDB" id="A0A0B6YXD9"/>
<organism evidence="1">
    <name type="scientific">Arion vulgaris</name>
    <dbReference type="NCBI Taxonomy" id="1028688"/>
    <lineage>
        <taxon>Eukaryota</taxon>
        <taxon>Metazoa</taxon>
        <taxon>Spiralia</taxon>
        <taxon>Lophotrochozoa</taxon>
        <taxon>Mollusca</taxon>
        <taxon>Gastropoda</taxon>
        <taxon>Heterobranchia</taxon>
        <taxon>Euthyneura</taxon>
        <taxon>Panpulmonata</taxon>
        <taxon>Eupulmonata</taxon>
        <taxon>Stylommatophora</taxon>
        <taxon>Helicina</taxon>
        <taxon>Arionoidea</taxon>
        <taxon>Arionidae</taxon>
        <taxon>Arion</taxon>
    </lineage>
</organism>
<evidence type="ECO:0000313" key="1">
    <source>
        <dbReference type="EMBL" id="CEK60175.1"/>
    </source>
</evidence>
<accession>A0A0B6YXD9</accession>
<proteinExistence type="predicted"/>
<gene>
    <name evidence="1" type="primary">ORF38629</name>
</gene>
<evidence type="ECO:0008006" key="2">
    <source>
        <dbReference type="Google" id="ProtNLM"/>
    </source>
</evidence>
<reference evidence="1" key="1">
    <citation type="submission" date="2014-12" db="EMBL/GenBank/DDBJ databases">
        <title>Insight into the proteome of Arion vulgaris.</title>
        <authorList>
            <person name="Aradska J."/>
            <person name="Bulat T."/>
            <person name="Smidak R."/>
            <person name="Sarate P."/>
            <person name="Gangsoo J."/>
            <person name="Sialana F."/>
            <person name="Bilban M."/>
            <person name="Lubec G."/>
        </authorList>
    </citation>
    <scope>NUCLEOTIDE SEQUENCE</scope>
    <source>
        <tissue evidence="1">Skin</tissue>
    </source>
</reference>
<name>A0A0B6YXD9_9EUPU</name>
<dbReference type="Gene3D" id="1.25.40.10">
    <property type="entry name" value="Tetratricopeptide repeat domain"/>
    <property type="match status" value="1"/>
</dbReference>
<dbReference type="EMBL" id="HACG01013310">
    <property type="protein sequence ID" value="CEK60175.1"/>
    <property type="molecule type" value="Transcribed_RNA"/>
</dbReference>
<feature type="non-terminal residue" evidence="1">
    <location>
        <position position="217"/>
    </location>
</feature>
<sequence>LRSMEVKANAVGWQNEVIASCYMNLGSLEFYTRKNYKKAEDYTRKAIEILELNEVKLEQNEMWQAQENLILMLICQNKWEEALPIFRFVFTMLQRENKVMQGASSVHKEMIRYLISKELYEEAANIAQCHLRIQAFQQPNVYILLDYCDKRCQSRPYRPQELTVTYALEELWPGNNELTDYVVQNYVLPVNDVDLFMKMLRTMDKLNPEFKWTSYKI</sequence>
<dbReference type="InterPro" id="IPR011990">
    <property type="entry name" value="TPR-like_helical_dom_sf"/>
</dbReference>
<dbReference type="SUPFAM" id="SSF48452">
    <property type="entry name" value="TPR-like"/>
    <property type="match status" value="1"/>
</dbReference>